<dbReference type="EMBL" id="CDMY01000138">
    <property type="protein sequence ID" value="CEL93130.1"/>
    <property type="molecule type" value="Genomic_DNA"/>
</dbReference>
<sequence>MGVEQLVPRYSPRLLDVRVLKAIPNPQTAQKEPLTRDYRYKWQYNVRGKFTMKQGVHKPGIRSVEPKIRRRLSNIKRRYMHQRVEAGLPPYIWGGPYPQFRRKRNRYKWQYNVRGKFTMKQGVHKPGIRSVEPKIRRRLSNIKRRYMHQRVEAGLPPYIWGGPYPQFRRKRNRLIKAEMNRRALIYSLDEQRRRAHRLRRRRQKQKWGVYKIDKEPKITAITALPSYHPLTEGNLPK</sequence>
<dbReference type="VEuPathDB" id="CryptoDB:Vbra_6965"/>
<keyword evidence="2" id="KW-1185">Reference proteome</keyword>
<proteinExistence type="predicted"/>
<dbReference type="OrthoDB" id="432645at2759"/>
<dbReference type="InParanoid" id="A0A0G4EBV3"/>
<name>A0A0G4EBV3_VITBC</name>
<evidence type="ECO:0000313" key="2">
    <source>
        <dbReference type="Proteomes" id="UP000041254"/>
    </source>
</evidence>
<organism evidence="1 2">
    <name type="scientific">Vitrella brassicaformis (strain CCMP3155)</name>
    <dbReference type="NCBI Taxonomy" id="1169540"/>
    <lineage>
        <taxon>Eukaryota</taxon>
        <taxon>Sar</taxon>
        <taxon>Alveolata</taxon>
        <taxon>Colpodellida</taxon>
        <taxon>Vitrellaceae</taxon>
        <taxon>Vitrella</taxon>
    </lineage>
</organism>
<evidence type="ECO:0000313" key="1">
    <source>
        <dbReference type="EMBL" id="CEL93130.1"/>
    </source>
</evidence>
<dbReference type="Proteomes" id="UP000041254">
    <property type="component" value="Unassembled WGS sequence"/>
</dbReference>
<accession>A0A0G4EBV3</accession>
<dbReference type="AlphaFoldDB" id="A0A0G4EBV3"/>
<protein>
    <submittedName>
        <fullName evidence="1">Uncharacterized protein</fullName>
    </submittedName>
</protein>
<gene>
    <name evidence="1" type="ORF">Vbra_6965</name>
</gene>
<reference evidence="1 2" key="1">
    <citation type="submission" date="2014-11" db="EMBL/GenBank/DDBJ databases">
        <authorList>
            <person name="Zhu J."/>
            <person name="Qi W."/>
            <person name="Song R."/>
        </authorList>
    </citation>
    <scope>NUCLEOTIDE SEQUENCE [LARGE SCALE GENOMIC DNA]</scope>
</reference>
<dbReference type="PhylomeDB" id="A0A0G4EBV3"/>
<dbReference type="STRING" id="1169540.A0A0G4EBV3"/>